<dbReference type="CDD" id="cd17039">
    <property type="entry name" value="Ubl_ubiquitin_like"/>
    <property type="match status" value="2"/>
</dbReference>
<protein>
    <recommendedName>
        <fullName evidence="3">Ubiquitin-like domain-containing protein</fullName>
    </recommendedName>
</protein>
<gene>
    <name evidence="4" type="ORF">MTR67_017880</name>
</gene>
<name>A0AAF0QNR8_SOLVR</name>
<evidence type="ECO:0000259" key="3">
    <source>
        <dbReference type="PROSITE" id="PS50053"/>
    </source>
</evidence>
<dbReference type="InterPro" id="IPR000626">
    <property type="entry name" value="Ubiquitin-like_dom"/>
</dbReference>
<reference evidence="4" key="1">
    <citation type="submission" date="2023-08" db="EMBL/GenBank/DDBJ databases">
        <title>A de novo genome assembly of Solanum verrucosum Schlechtendal, a Mexican diploid species geographically isolated from the other diploid A-genome species in potato relatives.</title>
        <authorList>
            <person name="Hosaka K."/>
        </authorList>
    </citation>
    <scope>NUCLEOTIDE SEQUENCE</scope>
    <source>
        <tissue evidence="4">Young leaves</tissue>
    </source>
</reference>
<proteinExistence type="predicted"/>
<dbReference type="PROSITE" id="PS50053">
    <property type="entry name" value="UBIQUITIN_2"/>
    <property type="match status" value="2"/>
</dbReference>
<dbReference type="Proteomes" id="UP001234989">
    <property type="component" value="Chromosome 4"/>
</dbReference>
<dbReference type="AlphaFoldDB" id="A0AAF0QNR8"/>
<sequence>MVERDDSIAAVKAHIQEEKEIPFKKQKLLNEDGGVMRDEQTLISAGIKKGSTLNLRYAPITQITVIMPSSRRLKLMMESDDTIADVKADIQEKEGIRFHKQRITYNGAQLED</sequence>
<keyword evidence="2" id="KW-0832">Ubl conjugation</keyword>
<feature type="domain" description="Ubiquitin-like" evidence="3">
    <location>
        <begin position="61"/>
        <end position="112"/>
    </location>
</feature>
<dbReference type="SUPFAM" id="SSF54236">
    <property type="entry name" value="Ubiquitin-like"/>
    <property type="match status" value="2"/>
</dbReference>
<keyword evidence="5" id="KW-1185">Reference proteome</keyword>
<evidence type="ECO:0000313" key="5">
    <source>
        <dbReference type="Proteomes" id="UP001234989"/>
    </source>
</evidence>
<accession>A0AAF0QNR8</accession>
<dbReference type="Pfam" id="PF00240">
    <property type="entry name" value="ubiquitin"/>
    <property type="match status" value="2"/>
</dbReference>
<feature type="domain" description="Ubiquitin-like" evidence="3">
    <location>
        <begin position="1"/>
        <end position="55"/>
    </location>
</feature>
<evidence type="ECO:0000256" key="1">
    <source>
        <dbReference type="ARBA" id="ARBA00022499"/>
    </source>
</evidence>
<dbReference type="InterPro" id="IPR050158">
    <property type="entry name" value="Ubiquitin_ubiquitin-like"/>
</dbReference>
<dbReference type="PRINTS" id="PR00348">
    <property type="entry name" value="UBIQUITIN"/>
</dbReference>
<evidence type="ECO:0000256" key="2">
    <source>
        <dbReference type="ARBA" id="ARBA00022843"/>
    </source>
</evidence>
<evidence type="ECO:0000313" key="4">
    <source>
        <dbReference type="EMBL" id="WMV24495.1"/>
    </source>
</evidence>
<dbReference type="Gene3D" id="3.10.20.90">
    <property type="entry name" value="Phosphatidylinositol 3-kinase Catalytic Subunit, Chain A, domain 1"/>
    <property type="match status" value="2"/>
</dbReference>
<dbReference type="InterPro" id="IPR019956">
    <property type="entry name" value="Ubiquitin_dom"/>
</dbReference>
<keyword evidence="1" id="KW-1017">Isopeptide bond</keyword>
<dbReference type="InterPro" id="IPR029071">
    <property type="entry name" value="Ubiquitin-like_domsf"/>
</dbReference>
<organism evidence="4 5">
    <name type="scientific">Solanum verrucosum</name>
    <dbReference type="NCBI Taxonomy" id="315347"/>
    <lineage>
        <taxon>Eukaryota</taxon>
        <taxon>Viridiplantae</taxon>
        <taxon>Streptophyta</taxon>
        <taxon>Embryophyta</taxon>
        <taxon>Tracheophyta</taxon>
        <taxon>Spermatophyta</taxon>
        <taxon>Magnoliopsida</taxon>
        <taxon>eudicotyledons</taxon>
        <taxon>Gunneridae</taxon>
        <taxon>Pentapetalae</taxon>
        <taxon>asterids</taxon>
        <taxon>lamiids</taxon>
        <taxon>Solanales</taxon>
        <taxon>Solanaceae</taxon>
        <taxon>Solanoideae</taxon>
        <taxon>Solaneae</taxon>
        <taxon>Solanum</taxon>
    </lineage>
</organism>
<dbReference type="GO" id="GO:0003729">
    <property type="term" value="F:mRNA binding"/>
    <property type="evidence" value="ECO:0007669"/>
    <property type="project" value="UniProtKB-ARBA"/>
</dbReference>
<dbReference type="EMBL" id="CP133615">
    <property type="protein sequence ID" value="WMV24495.1"/>
    <property type="molecule type" value="Genomic_DNA"/>
</dbReference>
<dbReference type="PANTHER" id="PTHR10666">
    <property type="entry name" value="UBIQUITIN"/>
    <property type="match status" value="1"/>
</dbReference>